<organism evidence="3">
    <name type="scientific">Hydatigena taeniaeformis</name>
    <name type="common">Feline tapeworm</name>
    <name type="synonym">Taenia taeniaeformis</name>
    <dbReference type="NCBI Taxonomy" id="6205"/>
    <lineage>
        <taxon>Eukaryota</taxon>
        <taxon>Metazoa</taxon>
        <taxon>Spiralia</taxon>
        <taxon>Lophotrochozoa</taxon>
        <taxon>Platyhelminthes</taxon>
        <taxon>Cestoda</taxon>
        <taxon>Eucestoda</taxon>
        <taxon>Cyclophyllidea</taxon>
        <taxon>Taeniidae</taxon>
        <taxon>Hydatigera</taxon>
    </lineage>
</organism>
<dbReference type="WBParaSite" id="TTAC_0001132001-mRNA-1">
    <property type="protein sequence ID" value="TTAC_0001132001-mRNA-1"/>
    <property type="gene ID" value="TTAC_0001132001"/>
</dbReference>
<dbReference type="EMBL" id="UYWX01023544">
    <property type="protein sequence ID" value="VDM36283.1"/>
    <property type="molecule type" value="Genomic_DNA"/>
</dbReference>
<proteinExistence type="predicted"/>
<keyword evidence="2" id="KW-1185">Reference proteome</keyword>
<evidence type="ECO:0000313" key="2">
    <source>
        <dbReference type="Proteomes" id="UP000274429"/>
    </source>
</evidence>
<accession>A0A0R3XCP3</accession>
<dbReference type="OrthoDB" id="73680at2759"/>
<gene>
    <name evidence="1" type="ORF">TTAC_LOCUS11303</name>
</gene>
<reference evidence="1 2" key="2">
    <citation type="submission" date="2018-11" db="EMBL/GenBank/DDBJ databases">
        <authorList>
            <consortium name="Pathogen Informatics"/>
        </authorList>
    </citation>
    <scope>NUCLEOTIDE SEQUENCE [LARGE SCALE GENOMIC DNA]</scope>
</reference>
<evidence type="ECO:0000313" key="1">
    <source>
        <dbReference type="EMBL" id="VDM36283.1"/>
    </source>
</evidence>
<name>A0A0R3XCP3_HYDTA</name>
<evidence type="ECO:0000313" key="3">
    <source>
        <dbReference type="WBParaSite" id="TTAC_0001132001-mRNA-1"/>
    </source>
</evidence>
<sequence length="206" mass="23546">MVDLSLKSLRPMLELHLQGARLNGTVSKGLNKCRTWATSPISGVACLSVERQKLPSKRIVWLVIENIPVAQEAQSLSFKNADIVRWLDFDHTCPESEPPTLPADEYLHCETLYARLISSPIDQAEQLQHRPRDQVIENFDGPSDEDLSVVAGEVVYLLHECSNTHFMAMKKKVMRDYDKKKVTITSIERAKHISFKLRPHRHNCFD</sequence>
<dbReference type="Proteomes" id="UP000274429">
    <property type="component" value="Unassembled WGS sequence"/>
</dbReference>
<reference evidence="3" key="1">
    <citation type="submission" date="2017-02" db="UniProtKB">
        <authorList>
            <consortium name="WormBaseParasite"/>
        </authorList>
    </citation>
    <scope>IDENTIFICATION</scope>
</reference>
<protein>
    <submittedName>
        <fullName evidence="3">TAFII55_N domain-containing protein</fullName>
    </submittedName>
</protein>
<dbReference type="AlphaFoldDB" id="A0A0R3XCP3"/>